<dbReference type="InterPro" id="IPR010045">
    <property type="entry name" value="DeoB"/>
</dbReference>
<dbReference type="Gene3D" id="3.30.70.1250">
    <property type="entry name" value="Phosphopentomutase"/>
    <property type="match status" value="1"/>
</dbReference>
<dbReference type="GO" id="GO:0030145">
    <property type="term" value="F:manganese ion binding"/>
    <property type="evidence" value="ECO:0007669"/>
    <property type="project" value="UniProtKB-UniRule"/>
</dbReference>
<dbReference type="NCBIfam" id="TIGR01696">
    <property type="entry name" value="deoB"/>
    <property type="match status" value="1"/>
</dbReference>
<dbReference type="GO" id="GO:0043094">
    <property type="term" value="P:metabolic compound salvage"/>
    <property type="evidence" value="ECO:0007669"/>
    <property type="project" value="UniProtKB-UniRule"/>
</dbReference>
<dbReference type="EMBL" id="JASDDP010000011">
    <property type="protein sequence ID" value="MDJ1645691.1"/>
    <property type="molecule type" value="Genomic_DNA"/>
</dbReference>
<dbReference type="GO" id="GO:0005829">
    <property type="term" value="C:cytosol"/>
    <property type="evidence" value="ECO:0007669"/>
    <property type="project" value="TreeGrafter"/>
</dbReference>
<dbReference type="PIRSF" id="PIRSF001491">
    <property type="entry name" value="Ppentomutase"/>
    <property type="match status" value="1"/>
</dbReference>
<dbReference type="InterPro" id="IPR024052">
    <property type="entry name" value="Phosphopentomutase_DeoB_cap_sf"/>
</dbReference>
<dbReference type="HAMAP" id="MF_00740">
    <property type="entry name" value="Phosphopentomut"/>
    <property type="match status" value="1"/>
</dbReference>
<name>A0AAJ1PRV2_9MOLU</name>
<dbReference type="PANTHER" id="PTHR21110">
    <property type="entry name" value="PHOSPHOPENTOMUTASE"/>
    <property type="match status" value="1"/>
</dbReference>
<dbReference type="Proteomes" id="UP001224428">
    <property type="component" value="Unassembled WGS sequence"/>
</dbReference>
<dbReference type="Gene3D" id="3.40.720.10">
    <property type="entry name" value="Alkaline Phosphatase, subunit A"/>
    <property type="match status" value="1"/>
</dbReference>
<gene>
    <name evidence="4" type="primary">deoB</name>
    <name evidence="7" type="ORF">QLQ80_01115</name>
</gene>
<keyword evidence="8" id="KW-1185">Reference proteome</keyword>
<accession>A0AAJ1PRV2</accession>
<comment type="cofactor">
    <cofactor evidence="4">
        <name>Mn(2+)</name>
        <dbReference type="ChEBI" id="CHEBI:29035"/>
    </cofactor>
    <text evidence="4">Binds 2 manganese ions.</text>
</comment>
<feature type="binding site" evidence="4">
    <location>
        <position position="288"/>
    </location>
    <ligand>
        <name>Mn(2+)</name>
        <dbReference type="ChEBI" id="CHEBI:29035"/>
        <label>2</label>
    </ligand>
</feature>
<evidence type="ECO:0000256" key="2">
    <source>
        <dbReference type="ARBA" id="ARBA00022723"/>
    </source>
</evidence>
<feature type="binding site" evidence="4">
    <location>
        <position position="330"/>
    </location>
    <ligand>
        <name>Mn(2+)</name>
        <dbReference type="ChEBI" id="CHEBI:29035"/>
        <label>1</label>
    </ligand>
</feature>
<comment type="similarity">
    <text evidence="1 4">Belongs to the phosphopentomutase family.</text>
</comment>
<dbReference type="InterPro" id="IPR017850">
    <property type="entry name" value="Alkaline_phosphatase_core_sf"/>
</dbReference>
<evidence type="ECO:0000256" key="5">
    <source>
        <dbReference type="NCBIfam" id="TIGR01696"/>
    </source>
</evidence>
<evidence type="ECO:0000256" key="3">
    <source>
        <dbReference type="ARBA" id="ARBA00023211"/>
    </source>
</evidence>
<feature type="binding site" evidence="4">
    <location>
        <position position="293"/>
    </location>
    <ligand>
        <name>Mn(2+)</name>
        <dbReference type="ChEBI" id="CHEBI:29035"/>
        <label>2</label>
    </ligand>
</feature>
<proteinExistence type="inferred from homology"/>
<evidence type="ECO:0000259" key="6">
    <source>
        <dbReference type="Pfam" id="PF01676"/>
    </source>
</evidence>
<dbReference type="GO" id="GO:0009117">
    <property type="term" value="P:nucleotide metabolic process"/>
    <property type="evidence" value="ECO:0007669"/>
    <property type="project" value="UniProtKB-UniRule"/>
</dbReference>
<dbReference type="InterPro" id="IPR006124">
    <property type="entry name" value="Metalloenzyme"/>
</dbReference>
<dbReference type="GO" id="GO:0000287">
    <property type="term" value="F:magnesium ion binding"/>
    <property type="evidence" value="ECO:0007669"/>
    <property type="project" value="UniProtKB-UniRule"/>
</dbReference>
<evidence type="ECO:0000256" key="1">
    <source>
        <dbReference type="ARBA" id="ARBA00010373"/>
    </source>
</evidence>
<dbReference type="SUPFAM" id="SSF53649">
    <property type="entry name" value="Alkaline phosphatase-like"/>
    <property type="match status" value="1"/>
</dbReference>
<comment type="subcellular location">
    <subcellularLocation>
        <location evidence="4">Cytoplasm</location>
    </subcellularLocation>
</comment>
<sequence length="396" mass="44727">MQKFNRIIMIVTDSLGIGPDKDQKKFGDEGANTLYSASKDENFKIKTWRDMGIANIAKIHNVMPVKNPIAYVAKIQEVSNAKDTLAGHWEMMGIKTEVPFPTFFENGFPQELINELSKAFDGRKIVGNKSASGTTIIDELAHEEKENGSIIVYTSFDSVLQICAHEEWTGLDNLYRYAKEARRICSSRPEWNVGRIIARPYIGEKGNYTRTFNRHDYANTPDTTILNKLQEKGIKVISVGKINDIYVGSGIDEKYPTKSDAENMDQTIELVMKNTSNEFIFTNLVQFDSHYGHRRNISGYAENISTFDIKLGKLINAMKENDLLIVTSDHGNDPSYPGFNHTREFLPLTVYSKMFKHPKAFDRPLVGLGTTGNIVARNFGIDPIETTGEDIYDQLI</sequence>
<feature type="binding site" evidence="4">
    <location>
        <position position="341"/>
    </location>
    <ligand>
        <name>Mn(2+)</name>
        <dbReference type="ChEBI" id="CHEBI:29035"/>
        <label>2</label>
    </ligand>
</feature>
<dbReference type="Pfam" id="PF01676">
    <property type="entry name" value="Metalloenzyme"/>
    <property type="match status" value="1"/>
</dbReference>
<feature type="binding site" evidence="4">
    <location>
        <position position="329"/>
    </location>
    <ligand>
        <name>Mn(2+)</name>
        <dbReference type="ChEBI" id="CHEBI:29035"/>
        <label>1</label>
    </ligand>
</feature>
<comment type="catalytic activity">
    <reaction evidence="4">
        <text>2-deoxy-alpha-D-ribose 1-phosphate = 2-deoxy-D-ribose 5-phosphate</text>
        <dbReference type="Rhea" id="RHEA:27658"/>
        <dbReference type="ChEBI" id="CHEBI:57259"/>
        <dbReference type="ChEBI" id="CHEBI:62877"/>
        <dbReference type="EC" id="5.4.2.7"/>
    </reaction>
</comment>
<dbReference type="SUPFAM" id="SSF143856">
    <property type="entry name" value="DeoB insert domain-like"/>
    <property type="match status" value="1"/>
</dbReference>
<dbReference type="EC" id="5.4.2.7" evidence="4 5"/>
<dbReference type="GO" id="GO:0006018">
    <property type="term" value="P:2-deoxyribose 1-phosphate catabolic process"/>
    <property type="evidence" value="ECO:0007669"/>
    <property type="project" value="UniProtKB-UniRule"/>
</dbReference>
<feature type="binding site" evidence="4">
    <location>
        <position position="13"/>
    </location>
    <ligand>
        <name>Mn(2+)</name>
        <dbReference type="ChEBI" id="CHEBI:29035"/>
        <label>1</label>
    </ligand>
</feature>
<organism evidence="7 8">
    <name type="scientific">Mycoplasma phocimorsus</name>
    <dbReference type="NCBI Taxonomy" id="3045839"/>
    <lineage>
        <taxon>Bacteria</taxon>
        <taxon>Bacillati</taxon>
        <taxon>Mycoplasmatota</taxon>
        <taxon>Mollicutes</taxon>
        <taxon>Mycoplasmataceae</taxon>
        <taxon>Mycoplasma</taxon>
    </lineage>
</organism>
<keyword evidence="4 7" id="KW-0413">Isomerase</keyword>
<evidence type="ECO:0000313" key="7">
    <source>
        <dbReference type="EMBL" id="MDJ1645691.1"/>
    </source>
</evidence>
<comment type="catalytic activity">
    <reaction evidence="4">
        <text>alpha-D-ribose 1-phosphate = D-ribose 5-phosphate</text>
        <dbReference type="Rhea" id="RHEA:18793"/>
        <dbReference type="ChEBI" id="CHEBI:57720"/>
        <dbReference type="ChEBI" id="CHEBI:78346"/>
        <dbReference type="EC" id="5.4.2.7"/>
    </reaction>
</comment>
<comment type="function">
    <text evidence="4">Isomerase that catalyzes the conversion of deoxy-ribose 1-phosphate (dRib-1-P) and ribose 1-phosphate (Rib-1-P) to deoxy-ribose 5-phosphate (dRib-5-P) and ribose 5-phosphate (Rib-5-P), respectively.</text>
</comment>
<keyword evidence="4" id="KW-0963">Cytoplasm</keyword>
<comment type="pathway">
    <text evidence="4">Carbohydrate degradation; 2-deoxy-D-ribose 1-phosphate degradation; D-glyceraldehyde 3-phosphate and acetaldehyde from 2-deoxy-alpha-D-ribose 1-phosphate: step 1/2.</text>
</comment>
<protein>
    <recommendedName>
        <fullName evidence="4 5">Phosphopentomutase</fullName>
        <ecNumber evidence="4 5">5.4.2.7</ecNumber>
    </recommendedName>
    <alternativeName>
        <fullName evidence="4">Phosphodeoxyribomutase</fullName>
    </alternativeName>
</protein>
<dbReference type="CDD" id="cd16009">
    <property type="entry name" value="PPM"/>
    <property type="match status" value="1"/>
</dbReference>
<dbReference type="RefSeq" id="WP_283827188.1">
    <property type="nucleotide sequence ID" value="NZ_JASDDP010000011.1"/>
</dbReference>
<evidence type="ECO:0000313" key="8">
    <source>
        <dbReference type="Proteomes" id="UP001224428"/>
    </source>
</evidence>
<reference evidence="7" key="1">
    <citation type="submission" date="2023-05" db="EMBL/GenBank/DDBJ databases">
        <title>Mycoplasma phocimorsus sp. nov., isolated from Scandinavian patients with seal finger or septic arthritis after contact with seals.</title>
        <authorList>
            <person name="Skafte-Holm A."/>
            <person name="Pedersen T.R."/>
            <person name="Froelund M."/>
            <person name="Stegger M."/>
            <person name="Qvortrup K."/>
            <person name="Michaels D.L."/>
            <person name="Brown D.R."/>
            <person name="Jensen J.S."/>
        </authorList>
    </citation>
    <scope>NUCLEOTIDE SEQUENCE</scope>
    <source>
        <strain evidence="7">M5725</strain>
    </source>
</reference>
<comment type="caution">
    <text evidence="7">The sequence shown here is derived from an EMBL/GenBank/DDBJ whole genome shotgun (WGS) entry which is preliminary data.</text>
</comment>
<dbReference type="NCBIfam" id="NF003766">
    <property type="entry name" value="PRK05362.1"/>
    <property type="match status" value="1"/>
</dbReference>
<feature type="domain" description="Metalloenzyme" evidence="6">
    <location>
        <begin position="6"/>
        <end position="380"/>
    </location>
</feature>
<dbReference type="PANTHER" id="PTHR21110:SF0">
    <property type="entry name" value="PHOSPHOPENTOMUTASE"/>
    <property type="match status" value="1"/>
</dbReference>
<dbReference type="GO" id="GO:0008973">
    <property type="term" value="F:phosphopentomutase activity"/>
    <property type="evidence" value="ECO:0007669"/>
    <property type="project" value="UniProtKB-UniRule"/>
</dbReference>
<evidence type="ECO:0000256" key="4">
    <source>
        <dbReference type="HAMAP-Rule" id="MF_00740"/>
    </source>
</evidence>
<dbReference type="AlphaFoldDB" id="A0AAJ1PRV2"/>
<keyword evidence="2 4" id="KW-0479">Metal-binding</keyword>
<keyword evidence="3 4" id="KW-0464">Manganese</keyword>